<evidence type="ECO:0000313" key="11">
    <source>
        <dbReference type="EMBL" id="CAF3560864.1"/>
    </source>
</evidence>
<feature type="domain" description="Ig-like" evidence="10">
    <location>
        <begin position="2437"/>
        <end position="2525"/>
    </location>
</feature>
<evidence type="ECO:0000256" key="4">
    <source>
        <dbReference type="ARBA" id="ARBA00023157"/>
    </source>
</evidence>
<gene>
    <name evidence="11" type="ORF">OXD698_LOCUS4409</name>
</gene>
<feature type="domain" description="Ig-like" evidence="10">
    <location>
        <begin position="1966"/>
        <end position="2055"/>
    </location>
</feature>
<dbReference type="GO" id="GO:0030424">
    <property type="term" value="C:axon"/>
    <property type="evidence" value="ECO:0007669"/>
    <property type="project" value="TreeGrafter"/>
</dbReference>
<dbReference type="GO" id="GO:0005886">
    <property type="term" value="C:plasma membrane"/>
    <property type="evidence" value="ECO:0007669"/>
    <property type="project" value="TreeGrafter"/>
</dbReference>
<dbReference type="SMART" id="SM00408">
    <property type="entry name" value="IGc2"/>
    <property type="match status" value="27"/>
</dbReference>
<feature type="domain" description="Ig-like" evidence="10">
    <location>
        <begin position="2342"/>
        <end position="2435"/>
    </location>
</feature>
<dbReference type="Gene3D" id="3.40.50.410">
    <property type="entry name" value="von Willebrand factor, type A domain"/>
    <property type="match status" value="1"/>
</dbReference>
<dbReference type="CDD" id="cd00096">
    <property type="entry name" value="Ig"/>
    <property type="match status" value="3"/>
</dbReference>
<dbReference type="SMART" id="SM00409">
    <property type="entry name" value="IG"/>
    <property type="match status" value="27"/>
</dbReference>
<evidence type="ECO:0000259" key="10">
    <source>
        <dbReference type="PROSITE" id="PS50835"/>
    </source>
</evidence>
<feature type="region of interest" description="Disordered" evidence="7">
    <location>
        <begin position="3593"/>
        <end position="3617"/>
    </location>
</feature>
<feature type="domain" description="Ig-like" evidence="10">
    <location>
        <begin position="1509"/>
        <end position="1603"/>
    </location>
</feature>
<feature type="domain" description="Ig-like" evidence="10">
    <location>
        <begin position="1241"/>
        <end position="1332"/>
    </location>
</feature>
<dbReference type="EMBL" id="CAJOAZ010000166">
    <property type="protein sequence ID" value="CAF3560864.1"/>
    <property type="molecule type" value="Genomic_DNA"/>
</dbReference>
<evidence type="ECO:0000256" key="3">
    <source>
        <dbReference type="ARBA" id="ARBA00022729"/>
    </source>
</evidence>
<feature type="domain" description="Ig-like" evidence="10">
    <location>
        <begin position="1702"/>
        <end position="1790"/>
    </location>
</feature>
<reference evidence="11" key="1">
    <citation type="submission" date="2021-02" db="EMBL/GenBank/DDBJ databases">
        <authorList>
            <person name="Nowell W R."/>
        </authorList>
    </citation>
    <scope>NUCLEOTIDE SEQUENCE</scope>
</reference>
<feature type="domain" description="Ig-like" evidence="10">
    <location>
        <begin position="508"/>
        <end position="598"/>
    </location>
</feature>
<dbReference type="PROSITE" id="PS50835">
    <property type="entry name" value="IG_LIKE"/>
    <property type="match status" value="27"/>
</dbReference>
<evidence type="ECO:0000256" key="1">
    <source>
        <dbReference type="ARBA" id="ARBA00004613"/>
    </source>
</evidence>
<keyword evidence="4" id="KW-1015">Disulfide bond</keyword>
<dbReference type="GO" id="GO:0008046">
    <property type="term" value="F:axon guidance receptor activity"/>
    <property type="evidence" value="ECO:0007669"/>
    <property type="project" value="TreeGrafter"/>
</dbReference>
<feature type="domain" description="Ig-like" evidence="10">
    <location>
        <begin position="2247"/>
        <end position="2337"/>
    </location>
</feature>
<feature type="transmembrane region" description="Helical" evidence="8">
    <location>
        <begin position="3083"/>
        <end position="3109"/>
    </location>
</feature>
<dbReference type="InterPro" id="IPR013783">
    <property type="entry name" value="Ig-like_fold"/>
</dbReference>
<evidence type="ECO:0000256" key="7">
    <source>
        <dbReference type="SAM" id="MobiDB-lite"/>
    </source>
</evidence>
<comment type="caution">
    <text evidence="11">The sequence shown here is derived from an EMBL/GenBank/DDBJ whole genome shotgun (WGS) entry which is preliminary data.</text>
</comment>
<feature type="domain" description="Ig-like" evidence="10">
    <location>
        <begin position="604"/>
        <end position="691"/>
    </location>
</feature>
<feature type="transmembrane region" description="Helical" evidence="8">
    <location>
        <begin position="3466"/>
        <end position="3488"/>
    </location>
</feature>
<feature type="domain" description="Ig-like" evidence="10">
    <location>
        <begin position="2154"/>
        <end position="2243"/>
    </location>
</feature>
<feature type="domain" description="Ig-like" evidence="10">
    <location>
        <begin position="2633"/>
        <end position="2714"/>
    </location>
</feature>
<proteinExistence type="predicted"/>
<dbReference type="GO" id="GO:0007156">
    <property type="term" value="P:homophilic cell adhesion via plasma membrane adhesion molecules"/>
    <property type="evidence" value="ECO:0007669"/>
    <property type="project" value="TreeGrafter"/>
</dbReference>
<dbReference type="InterPro" id="IPR050958">
    <property type="entry name" value="Cell_Adh-Cytoskel_Orgn"/>
</dbReference>
<dbReference type="Pfam" id="PF07679">
    <property type="entry name" value="I-set"/>
    <property type="match status" value="14"/>
</dbReference>
<evidence type="ECO:0000256" key="8">
    <source>
        <dbReference type="SAM" id="Phobius"/>
    </source>
</evidence>
<dbReference type="InterPro" id="IPR036465">
    <property type="entry name" value="vWFA_dom_sf"/>
</dbReference>
<dbReference type="GO" id="GO:0050808">
    <property type="term" value="P:synapse organization"/>
    <property type="evidence" value="ECO:0007669"/>
    <property type="project" value="TreeGrafter"/>
</dbReference>
<evidence type="ECO:0000256" key="5">
    <source>
        <dbReference type="ARBA" id="ARBA00023180"/>
    </source>
</evidence>
<feature type="transmembrane region" description="Helical" evidence="8">
    <location>
        <begin position="3285"/>
        <end position="3304"/>
    </location>
</feature>
<feature type="domain" description="Ig-like" evidence="10">
    <location>
        <begin position="2821"/>
        <end position="2910"/>
    </location>
</feature>
<dbReference type="InterPro" id="IPR013098">
    <property type="entry name" value="Ig_I-set"/>
</dbReference>
<dbReference type="SUPFAM" id="SSF48726">
    <property type="entry name" value="Immunoglobulin"/>
    <property type="match status" value="27"/>
</dbReference>
<dbReference type="GO" id="GO:0043025">
    <property type="term" value="C:neuronal cell body"/>
    <property type="evidence" value="ECO:0007669"/>
    <property type="project" value="TreeGrafter"/>
</dbReference>
<feature type="domain" description="Ig-like" evidence="10">
    <location>
        <begin position="870"/>
        <end position="957"/>
    </location>
</feature>
<feature type="domain" description="Ig-like" evidence="10">
    <location>
        <begin position="1143"/>
        <end position="1236"/>
    </location>
</feature>
<feature type="domain" description="Ig-like" evidence="10">
    <location>
        <begin position="962"/>
        <end position="1053"/>
    </location>
</feature>
<feature type="chain" id="PRO_5032828107" description="Ig-like domain-containing protein" evidence="9">
    <location>
        <begin position="19"/>
        <end position="3644"/>
    </location>
</feature>
<feature type="domain" description="Ig-like" evidence="10">
    <location>
        <begin position="1424"/>
        <end position="1506"/>
    </location>
</feature>
<feature type="domain" description="Ig-like" evidence="10">
    <location>
        <begin position="784"/>
        <end position="867"/>
    </location>
</feature>
<dbReference type="SUPFAM" id="SSF53300">
    <property type="entry name" value="vWA-like"/>
    <property type="match status" value="1"/>
</dbReference>
<keyword evidence="2" id="KW-0964">Secreted</keyword>
<dbReference type="Gene3D" id="2.60.40.10">
    <property type="entry name" value="Immunoglobulins"/>
    <property type="match status" value="27"/>
</dbReference>
<feature type="domain" description="Ig-like" evidence="10">
    <location>
        <begin position="1795"/>
        <end position="1875"/>
    </location>
</feature>
<evidence type="ECO:0000256" key="6">
    <source>
        <dbReference type="ARBA" id="ARBA00023319"/>
    </source>
</evidence>
<sequence>MKVSIVLIILLLINYSDENTPPLGTSSVAFVFDVTGSMHDDLLQVIEGATHIYNATLRREYSIYDYILIPFADPDVGPVLKTRDSNRFQRGLQDLIVQGGGDCPEMTITAIKLALEQSLPNSFIYVFTDARSKDYILGDIVLKLIQEKQSQVVFVMTGDCGDQTHIGYQIFHKIAATSSGQVFTLHKQQVSEILNFVQYTIQTRKVNLLVIDNIKRNKQNYTLAVDSKLLEFTISVSGANPQVILIDPSKKTLNPRDWFTRLLRLKEVYILNVKHPMIGQWQIQVTSSSAHSIRITGLSRLIFRHGFSSNPVTDLIRTRRQPMQGSLTYLILEIDNKDDIRNAEQIELIDLFGNVLVNETIQESPFIPSFYSTIEKFQPPIHNSFFYIRLTGIDSSGHRFQRLSSTALASYVPLKPVVNIDINSIKIRSNNPAKIQCHIQSQLAYQVQWLRNGQLLSTSNYLADITTVEYLIDQPREINDEGSYICNVTSASGFDIGEIKVDVLAAPPLIQIVPSKSLFALINSSVSIDCRVQNTENYNLKWKQDLSPSILVELSKDRTKIYENGTLEIKNIQKSDDGSVFACIVNNEGGETQERIIIYVQEIPYVYVYPQTIIYSYQWNITLTCVGMTGIPRPLLVWRRQNNLNPIEQSAKVRSHNGILNIMMATKEDEGSYECIGSNTAGVDIKTAQLIYAETPIVSTNHSHVLISPGDDIDLICTVTGEMFPDVQWYKDDELVTRYRTNINGYLEIRNALLEEDSGNYTCFVQNTVGSSSVSIRVDVGVKPTINISNEQIQVEIDEQVQLICEVYGSPKPQIIWYYNHTEHLYDNDNKTEILLRNIQQYHTGIYTCFASNLFGNTSANFNLSVTMIPRFTFESDRYLNGIILKPLILSCNHIGLPKPTVTWFKDNEILIFEHDRISMDSTSSLNINSLQTTDRGSYICQISNQFGQAKQQYQVDVYEPPSLLNNSQEIELDVNASMSILLSCPVIGYPLPTVEWFRQNNSMNYNQDTNMFLHSNGSLEIRKVEITHQDQYHCIATNPAGTTTHYIQLNVNIPPWIIGGEEETMVQALLNKSITLVCPTTGTPKPTIQWFKNDEQLETYDDNNHYILTNIEQTDEGTYRCIATNKAGRTQRLFNISVYMSPYFEHQTENISRLQIKSIILNHTLILLCPAIGLPKPKLLWFYNGNEIQLKKKHILIKKNGKKLIINKIKSEDEGRYICQATNTIGTIDIIYDVNVMMPPRFTKENNGMFANKQSYKNGEYLRLPCSVEGKPVPIRRWFFNGKSIAQLPRIRFVYDGLYIEIEYLTLNDAGRYTCLAENSAGHAENHIDIDVSIPPVFNDSLSQVKIQALINSTVSLLCSAYGFPKPTYNWSLETNLLLNTTGDEELILENVQINDTGIYECIAMNRAGEIRKRFIVETYELPSIHLNNETNRIIIRRNESLSLECPASGYPIPITRWYKNEIELYEFNKEVYIASVDRQDAGLYSCIVSNSFGIDRRYFNIIISGPPEILRSHINTNPSVVRDSSITLSCPYTTERSSMITVTNTTWIPPVFQPEHELIRHSLKLNENQLTIPNVQIEDGQIWKCIVANEYGFDSLEFQLEVLVPPTILNGDTEELFQVESNNTVQLICQTYAHPLASIEWRKNGNSIDINQYLSIKNDSSEILQIAVKDEHDGGTFTCIASNSIGKSEKNFLVDVFLPPTFDYVSTNRHKIQLNRTYTLPCLVKGIPRPIIKWLKNEKIFPIDNERIELFRDGQYLEIRNINEYDAGMYTCLAENLAGKAKQILELQVLIPPRIENDTTNIEAIFNSTVNLTCSAYGNPKPTIVWFKEGRHLQYGNHYLSITLSSIKNNEQIIYTCIASNEAGNVEQHYRINRLVPPSIDSISITPTSTPIAGNHFTLECNAYGIPEPIISWEFNNHRLSSGHNRYYQVIHASLNNTGLYTCLAENKIAIVKKDIHIDVLLPPSILNNGQMINEITKLNGESLVLTCLLHAHPLPTIIWTKNDQILFDSERILIQDNNLKLYIENVSLIDHGRYQCQAENLAGRSQQIFDIQIYVPPEIHSSNINRNPYVILGKSIILSCYGFGVPQINYNWLKDEKSLLGSHSYARLLENGEKLQIDAAHLSDAGSYTCQMSNVAGQVNLTYQLDVFTPPTIDRSNLVEIYQVKSNQTARLECPMYGKPTPHIIWLINGRNLKINEDRYKLIDDTRILIINSVNQNDNARYTCIGTNIAGELSNHIELQIFVPPIIQREPNEDNVNVIQHHHIALTCTPQGDPLPSISWEKDGLPIDTFNSRYRIGPGSLQLLIIQADPSQAGIYTCLAYSKAGEAKQQFRLTVLIPPRIQRENTSYLVIAPKPIELPCQIIQGYPTPIVTWFHNNIELKTFENNIDLKYKISSSNSLLLLHTSKHDNGKYQCMIINEAGQDSIEVHLDINVPPIVTVESNEIIGIVNKPITLNCQADGHPLPVIYWTKASRSIDTQPGFQILNNGSLRIHHLQVQDTGYYLCWAENLVRRTYAQIRLEVQVPPSIDQIERHYTGIVDQSIKLSCQANGIPIPMISWYGIYNVSGTAIIDSFGNLYIDQLEKNHAGEIICSAENTVGKTSKQFTLIVLDHQLPPPTTTVLYETNSNQIPFLIISPKNLIIDYGDSLELICQTNLINPLDIQWLHNGHLINYIPYLAHFYDRNILRIDKAIDEHTGIYQCFSNNTFNQQIIKSLPVTVTVRPHPESHNRAITAGHRLILSCEIDRKINENFLGIIEWFHNGSPLNMNTVNRNRIDYQNGTLTIDQTSASDSGVYKCIFRSDNGTRSESYHSVNILTQPTFTIKLPRLTQRPVSGSMLILNCLADAWPEPILKWTKNGSTLMGIDGVRLQILPNNSLKIDPVQLSDTGRYTCSAENALGIATTTCDVIVYEIPLATSIRHLQGEIKRINIDNIILHINSILKKSTLFKISSKFLPIFQSNFLFLFPPSFFFLTTKQTNTNTTSPYCSMDDAFQRHMTISFTDGSYMTINERVSDRILEINGSSSDDYEFENNTFFTETIVQTGLGISFTLPLTLQNLIYTPTNSTRQPNFRPQNQSRSKQLSYLQIIEICTLCFILVEHTIILILSFQKKPTKNNPFDTNNQQQRQNQPPRSIVFSSKSILYNCLHRNWVRAYSFSNICLSLVYFIILILKHYYPNLLHYSSVTFYSLPLTLFQQLLINFSTFHLFIISISVLQHFIRVYRLLKTKYSMNIYSGKNLLITKHRNVALILSGSLALIFSYNYIFYTPRYPVTLTLLPLITLNMVLLPLIDIIIFIFILICCFINQRKLNNSIKHDLSFPDQFQQYLTNNLRLTAEKATCIKCYSKFLQHNRSLLKDTDPYTKLHSKFFSHNIITSARPSLALPDDKRKYSTASYENTAMMKDAQSHLRTSYSGQPGQIYLSDKSNRSQDFNNEQRTDEEQRLSTNDLMIQTTLLKLKRQRSICHLCYRLLLLFLFKYVLLTFPQHFIQMSFHLNQFYEYILKHNSYNNNNVNNNNNNILSEYNELTLLVCRFLFLFARFGDSLLLTRLPTIIKKYFPCWCQFNSKLLRKDTLFQRPSHQILMKNMDSPMNEPISGDDLSNINEIPPQQEQKQSTRTNRHRFRLHFQFVPLFSNRQQTLFKRDY</sequence>
<feature type="domain" description="Ig-like" evidence="10">
    <location>
        <begin position="416"/>
        <end position="502"/>
    </location>
</feature>
<keyword evidence="8" id="KW-1133">Transmembrane helix</keyword>
<keyword evidence="8" id="KW-0812">Transmembrane</keyword>
<dbReference type="FunFam" id="2.60.40.10:FF:000032">
    <property type="entry name" value="palladin isoform X1"/>
    <property type="match status" value="8"/>
</dbReference>
<feature type="domain" description="Ig-like" evidence="10">
    <location>
        <begin position="1336"/>
        <end position="1419"/>
    </location>
</feature>
<keyword evidence="5" id="KW-0325">Glycoprotein</keyword>
<dbReference type="InterPro" id="IPR056861">
    <property type="entry name" value="HMCN1-like_VWA"/>
</dbReference>
<keyword evidence="6" id="KW-0393">Immunoglobulin domain</keyword>
<feature type="transmembrane region" description="Helical" evidence="8">
    <location>
        <begin position="3205"/>
        <end position="3225"/>
    </location>
</feature>
<dbReference type="CDD" id="cd00198">
    <property type="entry name" value="vWFA"/>
    <property type="match status" value="1"/>
</dbReference>
<dbReference type="InterPro" id="IPR056475">
    <property type="entry name" value="GBD_Hemicentin/VWA7"/>
</dbReference>
<dbReference type="InterPro" id="IPR007110">
    <property type="entry name" value="Ig-like_dom"/>
</dbReference>
<feature type="compositionally biased region" description="Polar residues" evidence="7">
    <location>
        <begin position="3598"/>
        <end position="3616"/>
    </location>
</feature>
<feature type="domain" description="Ig-like" evidence="10">
    <location>
        <begin position="1608"/>
        <end position="1697"/>
    </location>
</feature>
<dbReference type="InterPro" id="IPR003599">
    <property type="entry name" value="Ig_sub"/>
</dbReference>
<feature type="domain" description="Ig-like" evidence="10">
    <location>
        <begin position="2528"/>
        <end position="2608"/>
    </location>
</feature>
<feature type="domain" description="Ig-like" evidence="10">
    <location>
        <begin position="2718"/>
        <end position="2816"/>
    </location>
</feature>
<protein>
    <recommendedName>
        <fullName evidence="10">Ig-like domain-containing protein</fullName>
    </recommendedName>
</protein>
<keyword evidence="3 9" id="KW-0732">Signal</keyword>
<feature type="domain" description="Ig-like" evidence="10">
    <location>
        <begin position="1880"/>
        <end position="1961"/>
    </location>
</feature>
<dbReference type="PANTHER" id="PTHR45080">
    <property type="entry name" value="CONTACTIN 5"/>
    <property type="match status" value="1"/>
</dbReference>
<organism evidence="11 12">
    <name type="scientific">Adineta steineri</name>
    <dbReference type="NCBI Taxonomy" id="433720"/>
    <lineage>
        <taxon>Eukaryota</taxon>
        <taxon>Metazoa</taxon>
        <taxon>Spiralia</taxon>
        <taxon>Gnathifera</taxon>
        <taxon>Rotifera</taxon>
        <taxon>Eurotatoria</taxon>
        <taxon>Bdelloidea</taxon>
        <taxon>Adinetida</taxon>
        <taxon>Adinetidae</taxon>
        <taxon>Adineta</taxon>
    </lineage>
</organism>
<dbReference type="InterPro" id="IPR036179">
    <property type="entry name" value="Ig-like_dom_sf"/>
</dbReference>
<dbReference type="InterPro" id="IPR003598">
    <property type="entry name" value="Ig_sub2"/>
</dbReference>
<evidence type="ECO:0000256" key="2">
    <source>
        <dbReference type="ARBA" id="ARBA00022525"/>
    </source>
</evidence>
<name>A0A818KP62_9BILA</name>
<evidence type="ECO:0000313" key="12">
    <source>
        <dbReference type="Proteomes" id="UP000663844"/>
    </source>
</evidence>
<dbReference type="Proteomes" id="UP000663844">
    <property type="component" value="Unassembled WGS sequence"/>
</dbReference>
<feature type="domain" description="Ig-like" evidence="10">
    <location>
        <begin position="696"/>
        <end position="775"/>
    </location>
</feature>
<keyword evidence="8" id="KW-0472">Membrane</keyword>
<feature type="transmembrane region" description="Helical" evidence="8">
    <location>
        <begin position="3154"/>
        <end position="3172"/>
    </location>
</feature>
<accession>A0A818KP62</accession>
<feature type="transmembrane region" description="Helical" evidence="8">
    <location>
        <begin position="3246"/>
        <end position="3265"/>
    </location>
</feature>
<dbReference type="GO" id="GO:0005576">
    <property type="term" value="C:extracellular region"/>
    <property type="evidence" value="ECO:0007669"/>
    <property type="project" value="UniProtKB-SubCell"/>
</dbReference>
<feature type="signal peptide" evidence="9">
    <location>
        <begin position="1"/>
        <end position="18"/>
    </location>
</feature>
<dbReference type="Pfam" id="PF25106">
    <property type="entry name" value="VWA_4"/>
    <property type="match status" value="1"/>
</dbReference>
<dbReference type="PANTHER" id="PTHR45080:SF8">
    <property type="entry name" value="IG-LIKE DOMAIN-CONTAINING PROTEIN"/>
    <property type="match status" value="1"/>
</dbReference>
<feature type="domain" description="Ig-like" evidence="10">
    <location>
        <begin position="1056"/>
        <end position="1138"/>
    </location>
</feature>
<dbReference type="Pfam" id="PF13927">
    <property type="entry name" value="Ig_3"/>
    <property type="match status" value="11"/>
</dbReference>
<comment type="subcellular location">
    <subcellularLocation>
        <location evidence="1">Secreted</location>
    </subcellularLocation>
</comment>
<dbReference type="Pfam" id="PF23560">
    <property type="entry name" value="GBD_Hemicentin"/>
    <property type="match status" value="1"/>
</dbReference>
<evidence type="ECO:0000256" key="9">
    <source>
        <dbReference type="SAM" id="SignalP"/>
    </source>
</evidence>
<feature type="domain" description="Ig-like" evidence="10">
    <location>
        <begin position="2060"/>
        <end position="2145"/>
    </location>
</feature>